<evidence type="ECO:0000313" key="2">
    <source>
        <dbReference type="Proteomes" id="UP001055811"/>
    </source>
</evidence>
<proteinExistence type="predicted"/>
<evidence type="ECO:0000313" key="1">
    <source>
        <dbReference type="EMBL" id="KAI3788294.1"/>
    </source>
</evidence>
<organism evidence="1 2">
    <name type="scientific">Cichorium intybus</name>
    <name type="common">Chicory</name>
    <dbReference type="NCBI Taxonomy" id="13427"/>
    <lineage>
        <taxon>Eukaryota</taxon>
        <taxon>Viridiplantae</taxon>
        <taxon>Streptophyta</taxon>
        <taxon>Embryophyta</taxon>
        <taxon>Tracheophyta</taxon>
        <taxon>Spermatophyta</taxon>
        <taxon>Magnoliopsida</taxon>
        <taxon>eudicotyledons</taxon>
        <taxon>Gunneridae</taxon>
        <taxon>Pentapetalae</taxon>
        <taxon>asterids</taxon>
        <taxon>campanulids</taxon>
        <taxon>Asterales</taxon>
        <taxon>Asteraceae</taxon>
        <taxon>Cichorioideae</taxon>
        <taxon>Cichorieae</taxon>
        <taxon>Cichoriinae</taxon>
        <taxon>Cichorium</taxon>
    </lineage>
</organism>
<reference evidence="2" key="1">
    <citation type="journal article" date="2022" name="Mol. Ecol. Resour.">
        <title>The genomes of chicory, endive, great burdock and yacon provide insights into Asteraceae palaeo-polyploidization history and plant inulin production.</title>
        <authorList>
            <person name="Fan W."/>
            <person name="Wang S."/>
            <person name="Wang H."/>
            <person name="Wang A."/>
            <person name="Jiang F."/>
            <person name="Liu H."/>
            <person name="Zhao H."/>
            <person name="Xu D."/>
            <person name="Zhang Y."/>
        </authorList>
    </citation>
    <scope>NUCLEOTIDE SEQUENCE [LARGE SCALE GENOMIC DNA]</scope>
    <source>
        <strain evidence="2">cv. Punajuju</strain>
    </source>
</reference>
<dbReference type="EMBL" id="CM042009">
    <property type="protein sequence ID" value="KAI3788294.1"/>
    <property type="molecule type" value="Genomic_DNA"/>
</dbReference>
<dbReference type="Proteomes" id="UP001055811">
    <property type="component" value="Linkage Group LG01"/>
</dbReference>
<protein>
    <submittedName>
        <fullName evidence="1">Uncharacterized protein</fullName>
    </submittedName>
</protein>
<name>A0ACB9GXU5_CICIN</name>
<sequence>MAVSQIQSPKTPPPFTSATAAPIGPPTPQSVTTLQLSSKILTADSAHGAILKEYIEGATRVSSADMSVHILNHLYEKLNDACLVQGELANDELRQRQTKARMYHYEQPPAVFSNYFKHEVEVAIWVRDITKTFMEESVAMESRSKAVILVAVASYGSDLTTVHEIFEAIKLANGFGVTIILKPFRFEGQRRQNEVKDLMHKLEGLTDFCIKLQSILTDTTTYPKTLSRDHGVIEQQSNVEGSMTLQKDLLINKRPGFLTTDETSNDTNNSSDTLTHDNLTPYKLLVGVKPSGDMKESPKGIRVIYTPDENTDLETKDETQFSITMSYDESSTETDSNINKNGVYPDVSKKNGRLSTRAASMLESERRVTEKVESCCGNKLSWRGVHRTVSGRSSGRRGKF</sequence>
<gene>
    <name evidence="1" type="ORF">L2E82_01054</name>
</gene>
<accession>A0ACB9GXU5</accession>
<comment type="caution">
    <text evidence="1">The sequence shown here is derived from an EMBL/GenBank/DDBJ whole genome shotgun (WGS) entry which is preliminary data.</text>
</comment>
<reference evidence="1 2" key="2">
    <citation type="journal article" date="2022" name="Mol. Ecol. Resour.">
        <title>The genomes of chicory, endive, great burdock and yacon provide insights into Asteraceae paleo-polyploidization history and plant inulin production.</title>
        <authorList>
            <person name="Fan W."/>
            <person name="Wang S."/>
            <person name="Wang H."/>
            <person name="Wang A."/>
            <person name="Jiang F."/>
            <person name="Liu H."/>
            <person name="Zhao H."/>
            <person name="Xu D."/>
            <person name="Zhang Y."/>
        </authorList>
    </citation>
    <scope>NUCLEOTIDE SEQUENCE [LARGE SCALE GENOMIC DNA]</scope>
    <source>
        <strain evidence="2">cv. Punajuju</strain>
        <tissue evidence="1">Leaves</tissue>
    </source>
</reference>
<keyword evidence="2" id="KW-1185">Reference proteome</keyword>